<name>A0ABP0GRN2_CLALP</name>
<evidence type="ECO:0000256" key="1">
    <source>
        <dbReference type="ARBA" id="ARBA00004167"/>
    </source>
</evidence>
<evidence type="ECO:0000256" key="5">
    <source>
        <dbReference type="SAM" id="Phobius"/>
    </source>
</evidence>
<accession>A0ABP0GRN2</accession>
<comment type="caution">
    <text evidence="6">The sequence shown here is derived from an EMBL/GenBank/DDBJ whole genome shotgun (WGS) entry which is preliminary data.</text>
</comment>
<dbReference type="EMBL" id="CAWYQH010000141">
    <property type="protein sequence ID" value="CAK8694389.1"/>
    <property type="molecule type" value="Genomic_DNA"/>
</dbReference>
<dbReference type="InterPro" id="IPR020066">
    <property type="entry name" value="Cortexin"/>
</dbReference>
<evidence type="ECO:0000256" key="4">
    <source>
        <dbReference type="ARBA" id="ARBA00023136"/>
    </source>
</evidence>
<dbReference type="Proteomes" id="UP001642483">
    <property type="component" value="Unassembled WGS sequence"/>
</dbReference>
<organism evidence="6 7">
    <name type="scientific">Clavelina lepadiformis</name>
    <name type="common">Light-bulb sea squirt</name>
    <name type="synonym">Ascidia lepadiformis</name>
    <dbReference type="NCBI Taxonomy" id="159417"/>
    <lineage>
        <taxon>Eukaryota</taxon>
        <taxon>Metazoa</taxon>
        <taxon>Chordata</taxon>
        <taxon>Tunicata</taxon>
        <taxon>Ascidiacea</taxon>
        <taxon>Aplousobranchia</taxon>
        <taxon>Clavelinidae</taxon>
        <taxon>Clavelina</taxon>
    </lineage>
</organism>
<keyword evidence="2 5" id="KW-0812">Transmembrane</keyword>
<keyword evidence="3 5" id="KW-1133">Transmembrane helix</keyword>
<dbReference type="Pfam" id="PF11057">
    <property type="entry name" value="Cortexin"/>
    <property type="match status" value="1"/>
</dbReference>
<comment type="subcellular location">
    <subcellularLocation>
        <location evidence="1">Membrane</location>
        <topology evidence="1">Single-pass membrane protein</topology>
    </subcellularLocation>
</comment>
<keyword evidence="4 5" id="KW-0472">Membrane</keyword>
<evidence type="ECO:0000313" key="7">
    <source>
        <dbReference type="Proteomes" id="UP001642483"/>
    </source>
</evidence>
<protein>
    <submittedName>
        <fullName evidence="6">Uncharacterized protein</fullName>
    </submittedName>
</protein>
<reference evidence="6 7" key="1">
    <citation type="submission" date="2024-02" db="EMBL/GenBank/DDBJ databases">
        <authorList>
            <person name="Daric V."/>
            <person name="Darras S."/>
        </authorList>
    </citation>
    <scope>NUCLEOTIDE SEQUENCE [LARGE SCALE GENOMIC DNA]</scope>
</reference>
<evidence type="ECO:0000256" key="3">
    <source>
        <dbReference type="ARBA" id="ARBA00022989"/>
    </source>
</evidence>
<gene>
    <name evidence="6" type="ORF">CVLEPA_LOCUS27759</name>
</gene>
<evidence type="ECO:0000313" key="6">
    <source>
        <dbReference type="EMBL" id="CAK8694389.1"/>
    </source>
</evidence>
<keyword evidence="7" id="KW-1185">Reference proteome</keyword>
<feature type="transmembrane region" description="Helical" evidence="5">
    <location>
        <begin position="77"/>
        <end position="95"/>
    </location>
</feature>
<sequence>MVALRHQNHLIGRAGFPTSSPDVPNYQESHSETHNVTISHRVFFDNQIMRRMGTTKIHPEPRQHLHDTMGVINVEEVIIYVLIFFLLVLFSVYFIRCIRTTLDPYNTVARAAWLETLNTRESKIFSSFYRSQTVA</sequence>
<proteinExistence type="predicted"/>
<evidence type="ECO:0000256" key="2">
    <source>
        <dbReference type="ARBA" id="ARBA00022692"/>
    </source>
</evidence>